<evidence type="ECO:0000313" key="5">
    <source>
        <dbReference type="EMBL" id="KAJ8415596.1"/>
    </source>
</evidence>
<reference evidence="5" key="1">
    <citation type="journal article" date="2023" name="Science">
        <title>Genome structures resolve the early diversification of teleost fishes.</title>
        <authorList>
            <person name="Parey E."/>
            <person name="Louis A."/>
            <person name="Montfort J."/>
            <person name="Bouchez O."/>
            <person name="Roques C."/>
            <person name="Iampietro C."/>
            <person name="Lluch J."/>
            <person name="Castinel A."/>
            <person name="Donnadieu C."/>
            <person name="Desvignes T."/>
            <person name="Floi Bucao C."/>
            <person name="Jouanno E."/>
            <person name="Wen M."/>
            <person name="Mejri S."/>
            <person name="Dirks R."/>
            <person name="Jansen H."/>
            <person name="Henkel C."/>
            <person name="Chen W.J."/>
            <person name="Zahm M."/>
            <person name="Cabau C."/>
            <person name="Klopp C."/>
            <person name="Thompson A.W."/>
            <person name="Robinson-Rechavi M."/>
            <person name="Braasch I."/>
            <person name="Lecointre G."/>
            <person name="Bobe J."/>
            <person name="Postlethwait J.H."/>
            <person name="Berthelot C."/>
            <person name="Roest Crollius H."/>
            <person name="Guiguen Y."/>
        </authorList>
    </citation>
    <scope>NUCLEOTIDE SEQUENCE</scope>
    <source>
        <strain evidence="5">NC1722</strain>
    </source>
</reference>
<dbReference type="PROSITE" id="PS51362">
    <property type="entry name" value="TGF_BETA_2"/>
    <property type="match status" value="1"/>
</dbReference>
<accession>A0AAD7T8L0</accession>
<dbReference type="SMART" id="SM00204">
    <property type="entry name" value="TGFB"/>
    <property type="match status" value="1"/>
</dbReference>
<dbReference type="AlphaFoldDB" id="A0AAD7T8L0"/>
<comment type="similarity">
    <text evidence="3">Belongs to the TGF-beta family.</text>
</comment>
<organism evidence="5 6">
    <name type="scientific">Aldrovandia affinis</name>
    <dbReference type="NCBI Taxonomy" id="143900"/>
    <lineage>
        <taxon>Eukaryota</taxon>
        <taxon>Metazoa</taxon>
        <taxon>Chordata</taxon>
        <taxon>Craniata</taxon>
        <taxon>Vertebrata</taxon>
        <taxon>Euteleostomi</taxon>
        <taxon>Actinopterygii</taxon>
        <taxon>Neopterygii</taxon>
        <taxon>Teleostei</taxon>
        <taxon>Notacanthiformes</taxon>
        <taxon>Halosauridae</taxon>
        <taxon>Aldrovandia</taxon>
    </lineage>
</organism>
<comment type="caution">
    <text evidence="5">The sequence shown here is derived from an EMBL/GenBank/DDBJ whole genome shotgun (WGS) entry which is preliminary data.</text>
</comment>
<name>A0AAD7T8L0_9TELE</name>
<evidence type="ECO:0000259" key="4">
    <source>
        <dbReference type="PROSITE" id="PS51362"/>
    </source>
</evidence>
<dbReference type="CDD" id="cd19379">
    <property type="entry name" value="TGF_beta_GSDF"/>
    <property type="match status" value="1"/>
</dbReference>
<dbReference type="Proteomes" id="UP001221898">
    <property type="component" value="Unassembled WGS sequence"/>
</dbReference>
<dbReference type="GO" id="GO:0008083">
    <property type="term" value="F:growth factor activity"/>
    <property type="evidence" value="ECO:0007669"/>
    <property type="project" value="UniProtKB-KW"/>
</dbReference>
<evidence type="ECO:0000313" key="6">
    <source>
        <dbReference type="Proteomes" id="UP001221898"/>
    </source>
</evidence>
<dbReference type="Gene3D" id="2.10.90.10">
    <property type="entry name" value="Cystine-knot cytokines"/>
    <property type="match status" value="1"/>
</dbReference>
<dbReference type="GO" id="GO:0005576">
    <property type="term" value="C:extracellular region"/>
    <property type="evidence" value="ECO:0007669"/>
    <property type="project" value="UniProtKB-SubCell"/>
</dbReference>
<dbReference type="InterPro" id="IPR029034">
    <property type="entry name" value="Cystine-knot_cytokine"/>
</dbReference>
<protein>
    <recommendedName>
        <fullName evidence="4">TGF-beta family profile domain-containing protein</fullName>
    </recommendedName>
</protein>
<sequence>MKMKRCQGEQPRDVRKMLLGALNLEREPRASGIGMASLRELWKAAFKATAHGSTKSEKVTGVSSTSTPDSPGINQLTNSTGMHCCQLVSEIFIKDLGWEDWIVYPESFTYTQCTACTPKMESTSTLCRAHSPHSKGDCCRPMSQALLPFLYLDEFNTVVISSVQLTQECGCRPGNEPHPLQT</sequence>
<keyword evidence="6" id="KW-1185">Reference proteome</keyword>
<evidence type="ECO:0000256" key="3">
    <source>
        <dbReference type="RuleBase" id="RU000354"/>
    </source>
</evidence>
<evidence type="ECO:0000256" key="2">
    <source>
        <dbReference type="ARBA" id="ARBA00022525"/>
    </source>
</evidence>
<comment type="subcellular location">
    <subcellularLocation>
        <location evidence="1">Secreted</location>
    </subcellularLocation>
</comment>
<proteinExistence type="inferred from homology"/>
<keyword evidence="2" id="KW-0964">Secreted</keyword>
<dbReference type="InterPro" id="IPR001839">
    <property type="entry name" value="TGF-b_C"/>
</dbReference>
<evidence type="ECO:0000256" key="1">
    <source>
        <dbReference type="ARBA" id="ARBA00004613"/>
    </source>
</evidence>
<dbReference type="SUPFAM" id="SSF57501">
    <property type="entry name" value="Cystine-knot cytokines"/>
    <property type="match status" value="1"/>
</dbReference>
<dbReference type="EMBL" id="JAINUG010000009">
    <property type="protein sequence ID" value="KAJ8415596.1"/>
    <property type="molecule type" value="Genomic_DNA"/>
</dbReference>
<keyword evidence="3" id="KW-0339">Growth factor</keyword>
<gene>
    <name evidence="5" type="ORF">AAFF_G00425760</name>
</gene>
<dbReference type="Pfam" id="PF00019">
    <property type="entry name" value="TGF_beta"/>
    <property type="match status" value="1"/>
</dbReference>
<feature type="domain" description="TGF-beta family profile" evidence="4">
    <location>
        <begin position="65"/>
        <end position="172"/>
    </location>
</feature>